<protein>
    <submittedName>
        <fullName evidence="1">Uncharacterized protein</fullName>
    </submittedName>
</protein>
<dbReference type="NCBIfam" id="NF047658">
    <property type="entry name" value="HYC_CC_PP"/>
    <property type="match status" value="1"/>
</dbReference>
<proteinExistence type="predicted"/>
<dbReference type="InterPro" id="IPR058060">
    <property type="entry name" value="HYC_CC_PP"/>
</dbReference>
<comment type="caution">
    <text evidence="1">The sequence shown here is derived from an EMBL/GenBank/DDBJ whole genome shotgun (WGS) entry which is preliminary data.</text>
</comment>
<dbReference type="AlphaFoldDB" id="A0A4Q5LJJ3"/>
<dbReference type="InterPro" id="IPR058512">
    <property type="entry name" value="DUF8199"/>
</dbReference>
<dbReference type="Proteomes" id="UP000293331">
    <property type="component" value="Unassembled WGS sequence"/>
</dbReference>
<dbReference type="RefSeq" id="WP_129877382.1">
    <property type="nucleotide sequence ID" value="NZ_SEWG01000005.1"/>
</dbReference>
<evidence type="ECO:0000313" key="1">
    <source>
        <dbReference type="EMBL" id="RYU89523.1"/>
    </source>
</evidence>
<sequence length="132" mass="14416">MMKKAGVILLVLMYMVTSSGFALNLHYCGNIVVAVKVNAPPKPCAKPPGASKSKMKCCKDVKVDVKVKDGHESQPNSSVPKTTTFDLPKLSLGDFLMPAQQALMELFFDRDPPDAAPKQNVPVFLKNRTLKI</sequence>
<keyword evidence="2" id="KW-1185">Reference proteome</keyword>
<dbReference type="EMBL" id="SEWG01000005">
    <property type="protein sequence ID" value="RYU89523.1"/>
    <property type="molecule type" value="Genomic_DNA"/>
</dbReference>
<dbReference type="OrthoDB" id="795045at2"/>
<evidence type="ECO:0000313" key="2">
    <source>
        <dbReference type="Proteomes" id="UP000293331"/>
    </source>
</evidence>
<organism evidence="1 2">
    <name type="scientific">Mucilaginibacter terrigena</name>
    <dbReference type="NCBI Taxonomy" id="2492395"/>
    <lineage>
        <taxon>Bacteria</taxon>
        <taxon>Pseudomonadati</taxon>
        <taxon>Bacteroidota</taxon>
        <taxon>Sphingobacteriia</taxon>
        <taxon>Sphingobacteriales</taxon>
        <taxon>Sphingobacteriaceae</taxon>
        <taxon>Mucilaginibacter</taxon>
    </lineage>
</organism>
<dbReference type="Pfam" id="PF26622">
    <property type="entry name" value="DUF8199"/>
    <property type="match status" value="1"/>
</dbReference>
<name>A0A4Q5LJJ3_9SPHI</name>
<reference evidence="1 2" key="1">
    <citation type="submission" date="2019-02" db="EMBL/GenBank/DDBJ databases">
        <title>Bacterial novel species Mucilaginibacter sp. 17JY9-4 isolated from soil.</title>
        <authorList>
            <person name="Jung H.-Y."/>
        </authorList>
    </citation>
    <scope>NUCLEOTIDE SEQUENCE [LARGE SCALE GENOMIC DNA]</scope>
    <source>
        <strain evidence="1 2">17JY9-4</strain>
    </source>
</reference>
<accession>A0A4Q5LJJ3</accession>
<gene>
    <name evidence="1" type="ORF">EWM62_14485</name>
</gene>